<comment type="caution">
    <text evidence="1">The sequence shown here is derived from an EMBL/GenBank/DDBJ whole genome shotgun (WGS) entry which is preliminary data.</text>
</comment>
<sequence length="90" mass="10449">MFSNGFLLINFTISIKIATPLALSIEPDDGRSTKTKYIIGIEKYIPRALDLCNDFNLDDYTKQRMELIEEYVESLTNNPKIKQHKLSDFF</sequence>
<name>X1I663_9ZZZZ</name>
<gene>
    <name evidence="1" type="ORF">S03H2_32052</name>
</gene>
<protein>
    <submittedName>
        <fullName evidence="1">Uncharacterized protein</fullName>
    </submittedName>
</protein>
<dbReference type="AlphaFoldDB" id="X1I663"/>
<organism evidence="1">
    <name type="scientific">marine sediment metagenome</name>
    <dbReference type="NCBI Taxonomy" id="412755"/>
    <lineage>
        <taxon>unclassified sequences</taxon>
        <taxon>metagenomes</taxon>
        <taxon>ecological metagenomes</taxon>
    </lineage>
</organism>
<proteinExistence type="predicted"/>
<accession>X1I663</accession>
<reference evidence="1" key="1">
    <citation type="journal article" date="2014" name="Front. Microbiol.">
        <title>High frequency of phylogenetically diverse reductive dehalogenase-homologous genes in deep subseafloor sedimentary metagenomes.</title>
        <authorList>
            <person name="Kawai M."/>
            <person name="Futagami T."/>
            <person name="Toyoda A."/>
            <person name="Takaki Y."/>
            <person name="Nishi S."/>
            <person name="Hori S."/>
            <person name="Arai W."/>
            <person name="Tsubouchi T."/>
            <person name="Morono Y."/>
            <person name="Uchiyama I."/>
            <person name="Ito T."/>
            <person name="Fujiyama A."/>
            <person name="Inagaki F."/>
            <person name="Takami H."/>
        </authorList>
    </citation>
    <scope>NUCLEOTIDE SEQUENCE</scope>
    <source>
        <strain evidence="1">Expedition CK06-06</strain>
    </source>
</reference>
<dbReference type="EMBL" id="BARU01019466">
    <property type="protein sequence ID" value="GAH53033.1"/>
    <property type="molecule type" value="Genomic_DNA"/>
</dbReference>
<evidence type="ECO:0000313" key="1">
    <source>
        <dbReference type="EMBL" id="GAH53033.1"/>
    </source>
</evidence>